<comment type="caution">
    <text evidence="3">The sequence shown here is derived from an EMBL/GenBank/DDBJ whole genome shotgun (WGS) entry which is preliminary data.</text>
</comment>
<feature type="compositionally biased region" description="Acidic residues" evidence="1">
    <location>
        <begin position="198"/>
        <end position="222"/>
    </location>
</feature>
<dbReference type="EMBL" id="JAGINP010000020">
    <property type="protein sequence ID" value="MBP2295129.1"/>
    <property type="molecule type" value="Genomic_DNA"/>
</dbReference>
<gene>
    <name evidence="3" type="ORF">J2851_004932</name>
</gene>
<feature type="compositionally biased region" description="Basic and acidic residues" evidence="1">
    <location>
        <begin position="148"/>
        <end position="167"/>
    </location>
</feature>
<feature type="domain" description="PAS fold-4" evidence="2">
    <location>
        <begin position="55"/>
        <end position="145"/>
    </location>
</feature>
<organism evidence="3 4">
    <name type="scientific">Azospirillum rugosum</name>
    <dbReference type="NCBI Taxonomy" id="416170"/>
    <lineage>
        <taxon>Bacteria</taxon>
        <taxon>Pseudomonadati</taxon>
        <taxon>Pseudomonadota</taxon>
        <taxon>Alphaproteobacteria</taxon>
        <taxon>Rhodospirillales</taxon>
        <taxon>Azospirillaceae</taxon>
        <taxon>Azospirillum</taxon>
    </lineage>
</organism>
<evidence type="ECO:0000313" key="3">
    <source>
        <dbReference type="EMBL" id="MBP2295129.1"/>
    </source>
</evidence>
<dbReference type="Proteomes" id="UP000781958">
    <property type="component" value="Unassembled WGS sequence"/>
</dbReference>
<evidence type="ECO:0000259" key="2">
    <source>
        <dbReference type="Pfam" id="PF08448"/>
    </source>
</evidence>
<dbReference type="InterPro" id="IPR013656">
    <property type="entry name" value="PAS_4"/>
</dbReference>
<dbReference type="Pfam" id="PF08448">
    <property type="entry name" value="PAS_4"/>
    <property type="match status" value="1"/>
</dbReference>
<evidence type="ECO:0000256" key="1">
    <source>
        <dbReference type="SAM" id="MobiDB-lite"/>
    </source>
</evidence>
<dbReference type="RefSeq" id="WP_209769526.1">
    <property type="nucleotide sequence ID" value="NZ_JAGINP010000020.1"/>
</dbReference>
<keyword evidence="4" id="KW-1185">Reference proteome</keyword>
<evidence type="ECO:0000313" key="4">
    <source>
        <dbReference type="Proteomes" id="UP000781958"/>
    </source>
</evidence>
<accession>A0ABS4SSC3</accession>
<sequence length="277" mass="29869">MIKERTELATPHLSGLLDFWLTKRVGDKPPISSTIAPADLRPWKDNIVIFEVIGEDDFVYSYYGKALAAAFGHSRLGATLDELPEEQRAILRPEYASVLRERMPVARVYTADFGGTTRSWERLALPMSSDGDLIDKILVAAYELTPDDRIGDDRIGDHPIADDRIVEEPIVEEPAGEDDAPGDDTPENDTAGEAVAADGDDAEPELVVTDEDVEPDTAEMDDAGWPAAAEDDAAPVDTDLDGAENGDQDGTDDGHDASDDEDPARPNSTDLKPGAPA</sequence>
<reference evidence="3 4" key="1">
    <citation type="submission" date="2021-03" db="EMBL/GenBank/DDBJ databases">
        <title>Genomic Encyclopedia of Type Strains, Phase III (KMG-III): the genomes of soil and plant-associated and newly described type strains.</title>
        <authorList>
            <person name="Whitman W."/>
        </authorList>
    </citation>
    <scope>NUCLEOTIDE SEQUENCE [LARGE SCALE GENOMIC DNA]</scope>
    <source>
        <strain evidence="3 4">IMMIB AFH-6</strain>
    </source>
</reference>
<feature type="region of interest" description="Disordered" evidence="1">
    <location>
        <begin position="148"/>
        <end position="277"/>
    </location>
</feature>
<feature type="compositionally biased region" description="Acidic residues" evidence="1">
    <location>
        <begin position="169"/>
        <end position="187"/>
    </location>
</feature>
<feature type="compositionally biased region" description="Acidic residues" evidence="1">
    <location>
        <begin position="229"/>
        <end position="251"/>
    </location>
</feature>
<name>A0ABS4SSC3_9PROT</name>
<protein>
    <recommendedName>
        <fullName evidence="2">PAS fold-4 domain-containing protein</fullName>
    </recommendedName>
</protein>
<proteinExistence type="predicted"/>